<dbReference type="AlphaFoldDB" id="A0A371JMM6"/>
<reference evidence="5 6" key="1">
    <citation type="submission" date="2018-08" db="EMBL/GenBank/DDBJ databases">
        <title>Muricauda nanhaiensis sp. nov., isolated from seawater of the South China Sea.</title>
        <authorList>
            <person name="Dang Y."/>
        </authorList>
    </citation>
    <scope>NUCLEOTIDE SEQUENCE [LARGE SCALE GENOMIC DNA]</scope>
    <source>
        <strain evidence="5 6">SM1704</strain>
    </source>
</reference>
<evidence type="ECO:0000313" key="6">
    <source>
        <dbReference type="Proteomes" id="UP000261828"/>
    </source>
</evidence>
<comment type="caution">
    <text evidence="5">The sequence shown here is derived from an EMBL/GenBank/DDBJ whole genome shotgun (WGS) entry which is preliminary data.</text>
</comment>
<dbReference type="Pfam" id="PF00436">
    <property type="entry name" value="SSB"/>
    <property type="match status" value="1"/>
</dbReference>
<keyword evidence="1 2" id="KW-0238">DNA-binding</keyword>
<dbReference type="PANTHER" id="PTHR10302:SF0">
    <property type="entry name" value="SINGLE-STRANDED DNA-BINDING PROTEIN, MITOCHONDRIAL"/>
    <property type="match status" value="1"/>
</dbReference>
<dbReference type="PROSITE" id="PS50935">
    <property type="entry name" value="SSB"/>
    <property type="match status" value="1"/>
</dbReference>
<evidence type="ECO:0000256" key="4">
    <source>
        <dbReference type="SAM" id="MobiDB-lite"/>
    </source>
</evidence>
<dbReference type="Gene3D" id="2.40.50.140">
    <property type="entry name" value="Nucleic acid-binding proteins"/>
    <property type="match status" value="1"/>
</dbReference>
<dbReference type="PIRSF" id="PIRSF002070">
    <property type="entry name" value="SSB"/>
    <property type="match status" value="1"/>
</dbReference>
<dbReference type="RefSeq" id="WP_010519677.1">
    <property type="nucleotide sequence ID" value="NZ_QTJX01000004.1"/>
</dbReference>
<feature type="compositionally biased region" description="Polar residues" evidence="4">
    <location>
        <begin position="129"/>
        <end position="146"/>
    </location>
</feature>
<comment type="caution">
    <text evidence="2">Lacks conserved residue(s) required for the propagation of feature annotation.</text>
</comment>
<dbReference type="HAMAP" id="MF_00984">
    <property type="entry name" value="SSB"/>
    <property type="match status" value="1"/>
</dbReference>
<organism evidence="5 6">
    <name type="scientific">Flagellimonas nanhaiensis</name>
    <dbReference type="NCBI Taxonomy" id="2292706"/>
    <lineage>
        <taxon>Bacteria</taxon>
        <taxon>Pseudomonadati</taxon>
        <taxon>Bacteroidota</taxon>
        <taxon>Flavobacteriia</taxon>
        <taxon>Flavobacteriales</taxon>
        <taxon>Flavobacteriaceae</taxon>
        <taxon>Flagellimonas</taxon>
    </lineage>
</organism>
<sequence>MSTLRNKVQLIGNIGNEPKITNLESGNKVARFSMATNEYYRNAQGEKVQSTQWHYVVAWDNKADIIEQYTHKGKEVAIEGKLISRSYTNEMGVKCYVTEIVATEILLLGSKNEPTPLKEMEVTADEVNANPSMDNTSANGKTTEAQQGKKPQGSTRKRTPKSNQKVA</sequence>
<proteinExistence type="inferred from homology"/>
<gene>
    <name evidence="5" type="primary">ssb</name>
    <name evidence="5" type="ORF">DX873_15425</name>
</gene>
<dbReference type="EMBL" id="QTJX01000004">
    <property type="protein sequence ID" value="RDY58392.1"/>
    <property type="molecule type" value="Genomic_DNA"/>
</dbReference>
<protein>
    <recommendedName>
        <fullName evidence="2 3">Single-stranded DNA-binding protein</fullName>
        <shortName evidence="2">SSB</shortName>
    </recommendedName>
</protein>
<dbReference type="InterPro" id="IPR011344">
    <property type="entry name" value="ssDNA-bd"/>
</dbReference>
<dbReference type="CDD" id="cd04496">
    <property type="entry name" value="SSB_OBF"/>
    <property type="match status" value="1"/>
</dbReference>
<dbReference type="GO" id="GO:0006260">
    <property type="term" value="P:DNA replication"/>
    <property type="evidence" value="ECO:0007669"/>
    <property type="project" value="InterPro"/>
</dbReference>
<dbReference type="GO" id="GO:0003697">
    <property type="term" value="F:single-stranded DNA binding"/>
    <property type="evidence" value="ECO:0007669"/>
    <property type="project" value="UniProtKB-UniRule"/>
</dbReference>
<dbReference type="InterPro" id="IPR000424">
    <property type="entry name" value="Primosome_PriB/ssb"/>
</dbReference>
<dbReference type="InterPro" id="IPR012340">
    <property type="entry name" value="NA-bd_OB-fold"/>
</dbReference>
<dbReference type="Proteomes" id="UP000261828">
    <property type="component" value="Unassembled WGS sequence"/>
</dbReference>
<evidence type="ECO:0000313" key="5">
    <source>
        <dbReference type="EMBL" id="RDY58392.1"/>
    </source>
</evidence>
<dbReference type="SUPFAM" id="SSF50249">
    <property type="entry name" value="Nucleic acid-binding proteins"/>
    <property type="match status" value="1"/>
</dbReference>
<dbReference type="NCBIfam" id="TIGR00621">
    <property type="entry name" value="ssb"/>
    <property type="match status" value="1"/>
</dbReference>
<evidence type="ECO:0000256" key="2">
    <source>
        <dbReference type="HAMAP-Rule" id="MF_00984"/>
    </source>
</evidence>
<comment type="subunit">
    <text evidence="2">Homotetramer.</text>
</comment>
<feature type="region of interest" description="Disordered" evidence="4">
    <location>
        <begin position="120"/>
        <end position="167"/>
    </location>
</feature>
<dbReference type="PANTHER" id="PTHR10302">
    <property type="entry name" value="SINGLE-STRANDED DNA-BINDING PROTEIN"/>
    <property type="match status" value="1"/>
</dbReference>
<dbReference type="OrthoDB" id="9809878at2"/>
<evidence type="ECO:0000256" key="1">
    <source>
        <dbReference type="ARBA" id="ARBA00023125"/>
    </source>
</evidence>
<keyword evidence="6" id="KW-1185">Reference proteome</keyword>
<name>A0A371JMM6_9FLAO</name>
<accession>A0A371JMM6</accession>
<dbReference type="GO" id="GO:0009295">
    <property type="term" value="C:nucleoid"/>
    <property type="evidence" value="ECO:0007669"/>
    <property type="project" value="TreeGrafter"/>
</dbReference>
<evidence type="ECO:0000256" key="3">
    <source>
        <dbReference type="PIRNR" id="PIRNR002070"/>
    </source>
</evidence>